<dbReference type="PANTHER" id="PTHR14200">
    <property type="entry name" value="CYTOCHROME C OXIDASE POLYPEPTIDE"/>
    <property type="match status" value="1"/>
</dbReference>
<evidence type="ECO:0000256" key="11">
    <source>
        <dbReference type="ARBA" id="ARBA00023004"/>
    </source>
</evidence>
<dbReference type="GO" id="GO:0005743">
    <property type="term" value="C:mitochondrial inner membrane"/>
    <property type="evidence" value="ECO:0007669"/>
    <property type="project" value="UniProtKB-SubCell"/>
</dbReference>
<comment type="function">
    <text evidence="15">Component of the cytochrome c oxidase, the last enzyme in the mitochondrial electron transport chain which drives oxidative phosphorylation. The respiratory chain contains 3 multisubunit complexes succinate dehydrogenase (complex II, CII), ubiquinol-cytochrome c oxidoreductase (cytochrome b-c1 complex, complex III, CIII) and cytochrome c oxidase (complex IV, CIV), that cooperate to transfer electrons derived from NADH and succinate to molecular oxygen, creating an electrochemical gradient over the inner membrane that drives transmembrane transport and the ATP synthase. Cytochrome c oxidase is the component of the respiratory chain that catalyzes the reduction of oxygen to water. Electrons originating from reduced cytochrome c in the intermembrane space (IMS) are transferred via the dinuclear copper A center (CU(A)) of subunit 2 and heme A of subunit 1 to the active site in subunit 1, a binuclear center (BNC) formed by heme A3 and copper B (CU(B)). The BNC reduces molecular oxygen to 2 water molecules using 4 electrons from cytochrome c in the IMS and 4 protons from the mitochondrial matrix.</text>
</comment>
<dbReference type="InterPro" id="IPR036545">
    <property type="entry name" value="Cyt_c_oxidase_su5A/6_sf"/>
</dbReference>
<dbReference type="GO" id="GO:0046872">
    <property type="term" value="F:metal ion binding"/>
    <property type="evidence" value="ECO:0007669"/>
    <property type="project" value="UniProtKB-UniRule"/>
</dbReference>
<evidence type="ECO:0000256" key="3">
    <source>
        <dbReference type="ARBA" id="ARBA00007972"/>
    </source>
</evidence>
<comment type="subcellular location">
    <subcellularLocation>
        <location evidence="1 15">Mitochondrion inner membrane</location>
        <topology evidence="1 15">Peripheral membrane protein</topology>
        <orientation evidence="1 15">Matrix side</orientation>
    </subcellularLocation>
</comment>
<evidence type="ECO:0000256" key="10">
    <source>
        <dbReference type="ARBA" id="ARBA00022946"/>
    </source>
</evidence>
<keyword evidence="6 15" id="KW-0349">Heme</keyword>
<dbReference type="SUPFAM" id="SSF48479">
    <property type="entry name" value="Cytochrome c oxidase subunit E"/>
    <property type="match status" value="1"/>
</dbReference>
<dbReference type="Gene3D" id="1.25.40.40">
    <property type="entry name" value="Cytochrome c oxidase, subunit Va/VI"/>
    <property type="match status" value="1"/>
</dbReference>
<evidence type="ECO:0000256" key="8">
    <source>
        <dbReference type="ARBA" id="ARBA00022792"/>
    </source>
</evidence>
<evidence type="ECO:0000256" key="13">
    <source>
        <dbReference type="ARBA" id="ARBA00023136"/>
    </source>
</evidence>
<keyword evidence="9" id="KW-0832">Ubl conjugation</keyword>
<evidence type="ECO:0000313" key="16">
    <source>
        <dbReference type="EMBL" id="KAK8401243.1"/>
    </source>
</evidence>
<evidence type="ECO:0000256" key="2">
    <source>
        <dbReference type="ARBA" id="ARBA00004673"/>
    </source>
</evidence>
<evidence type="ECO:0000256" key="14">
    <source>
        <dbReference type="ARBA" id="ARBA00031049"/>
    </source>
</evidence>
<dbReference type="CDD" id="cd00923">
    <property type="entry name" value="Cyt_c_Oxidase_Va"/>
    <property type="match status" value="1"/>
</dbReference>
<keyword evidence="13 15" id="KW-0472">Membrane</keyword>
<dbReference type="GO" id="GO:0006123">
    <property type="term" value="P:mitochondrial electron transport, cytochrome c to oxygen"/>
    <property type="evidence" value="ECO:0007669"/>
    <property type="project" value="UniProtKB-UniRule"/>
</dbReference>
<dbReference type="Proteomes" id="UP001487740">
    <property type="component" value="Unassembled WGS sequence"/>
</dbReference>
<dbReference type="FunFam" id="1.25.40.40:FF:000002">
    <property type="entry name" value="cytochrome c oxidase subunit 5A, mitochondrial"/>
    <property type="match status" value="1"/>
</dbReference>
<protein>
    <recommendedName>
        <fullName evidence="4 15">Cytochrome c oxidase subunit 5A, mitochondrial</fullName>
    </recommendedName>
    <alternativeName>
        <fullName evidence="14 15">Cytochrome c oxidase polypeptide Va</fullName>
    </alternativeName>
</protein>
<evidence type="ECO:0000256" key="4">
    <source>
        <dbReference type="ARBA" id="ARBA00021968"/>
    </source>
</evidence>
<evidence type="ECO:0000256" key="5">
    <source>
        <dbReference type="ARBA" id="ARBA00022553"/>
    </source>
</evidence>
<evidence type="ECO:0000256" key="6">
    <source>
        <dbReference type="ARBA" id="ARBA00022617"/>
    </source>
</evidence>
<keyword evidence="11 15" id="KW-0408">Iron</keyword>
<dbReference type="PANTHER" id="PTHR14200:SF11">
    <property type="entry name" value="CYTOCHROME C OXIDASE SUBUNIT 5A, MITOCHONDRIAL"/>
    <property type="match status" value="1"/>
</dbReference>
<keyword evidence="17" id="KW-1185">Reference proteome</keyword>
<keyword evidence="12 15" id="KW-0496">Mitochondrion</keyword>
<comment type="pathway">
    <text evidence="2 15">Energy metabolism; oxidative phosphorylation.</text>
</comment>
<evidence type="ECO:0000256" key="12">
    <source>
        <dbReference type="ARBA" id="ARBA00023128"/>
    </source>
</evidence>
<dbReference type="AlphaFoldDB" id="A0AAW0UPW0"/>
<keyword evidence="10 15" id="KW-0809">Transit peptide</keyword>
<evidence type="ECO:0000313" key="17">
    <source>
        <dbReference type="Proteomes" id="UP001487740"/>
    </source>
</evidence>
<comment type="similarity">
    <text evidence="3 15">Belongs to the cytochrome c oxidase subunit 5A family.</text>
</comment>
<dbReference type="Pfam" id="PF02284">
    <property type="entry name" value="COX5A"/>
    <property type="match status" value="1"/>
</dbReference>
<organism evidence="16 17">
    <name type="scientific">Scylla paramamosain</name>
    <name type="common">Mud crab</name>
    <dbReference type="NCBI Taxonomy" id="85552"/>
    <lineage>
        <taxon>Eukaryota</taxon>
        <taxon>Metazoa</taxon>
        <taxon>Ecdysozoa</taxon>
        <taxon>Arthropoda</taxon>
        <taxon>Crustacea</taxon>
        <taxon>Multicrustacea</taxon>
        <taxon>Malacostraca</taxon>
        <taxon>Eumalacostraca</taxon>
        <taxon>Eucarida</taxon>
        <taxon>Decapoda</taxon>
        <taxon>Pleocyemata</taxon>
        <taxon>Brachyura</taxon>
        <taxon>Eubrachyura</taxon>
        <taxon>Portunoidea</taxon>
        <taxon>Portunidae</taxon>
        <taxon>Portuninae</taxon>
        <taxon>Scylla</taxon>
    </lineage>
</organism>
<comment type="subunit">
    <text evidence="15">Component of the cytochrome c oxidase (complex IV, CIV), a multisubunit enzyme composed of a catalytic core of 3 subunits and several supernumerary subunits. The complex exists as a monomer or a dimer and forms supercomplexes (SCs) in the inner mitochondrial membrane with ubiquinol-cytochrome c oxidoreductase (cytochrome b-c1 complex, complex III, CIII).</text>
</comment>
<proteinExistence type="inferred from homology"/>
<dbReference type="EMBL" id="JARAKH010000009">
    <property type="protein sequence ID" value="KAK8401243.1"/>
    <property type="molecule type" value="Genomic_DNA"/>
</dbReference>
<keyword evidence="8 15" id="KW-0999">Mitochondrion inner membrane</keyword>
<evidence type="ECO:0000256" key="1">
    <source>
        <dbReference type="ARBA" id="ARBA00004443"/>
    </source>
</evidence>
<reference evidence="16 17" key="1">
    <citation type="submission" date="2023-03" db="EMBL/GenBank/DDBJ databases">
        <title>High-quality genome of Scylla paramamosain provides insights in environmental adaptation.</title>
        <authorList>
            <person name="Zhang L."/>
        </authorList>
    </citation>
    <scope>NUCLEOTIDE SEQUENCE [LARGE SCALE GENOMIC DNA]</scope>
    <source>
        <strain evidence="16">LZ_2023a</strain>
        <tissue evidence="16">Muscle</tissue>
    </source>
</reference>
<name>A0AAW0UPW0_SCYPA</name>
<keyword evidence="7 15" id="KW-0479">Metal-binding</keyword>
<dbReference type="InterPro" id="IPR003204">
    <property type="entry name" value="Cyt_c_oxidase_su5A/6"/>
</dbReference>
<evidence type="ECO:0000256" key="9">
    <source>
        <dbReference type="ARBA" id="ARBA00022843"/>
    </source>
</evidence>
<dbReference type="GO" id="GO:0045277">
    <property type="term" value="C:respiratory chain complex IV"/>
    <property type="evidence" value="ECO:0007669"/>
    <property type="project" value="UniProtKB-UniRule"/>
</dbReference>
<keyword evidence="5" id="KW-0597">Phosphoprotein</keyword>
<evidence type="ECO:0000256" key="7">
    <source>
        <dbReference type="ARBA" id="ARBA00022723"/>
    </source>
</evidence>
<gene>
    <name evidence="16" type="ORF">O3P69_002780</name>
</gene>
<accession>A0AAW0UPW0</accession>
<sequence>MEIKLYPIFIQQAATSRCQLVLHCRRRALTARKMLRSALSRASCLARASLLETASRVPAATVSRNVSKHSTETDAELDARYEAYFSRNDIDGWEIRKAMNDLCGMDLVPEPKIIIAALKACRRVDDYALAVRFLEAVKEKCGNKQKEIYPYILQEIGPTLKELGVSTPEELGYDKPELALASVYD</sequence>
<comment type="caution">
    <text evidence="16">The sequence shown here is derived from an EMBL/GenBank/DDBJ whole genome shotgun (WGS) entry which is preliminary data.</text>
</comment>
<evidence type="ECO:0000256" key="15">
    <source>
        <dbReference type="RuleBase" id="RU368103"/>
    </source>
</evidence>